<dbReference type="Pfam" id="PF01850">
    <property type="entry name" value="PIN"/>
    <property type="match status" value="1"/>
</dbReference>
<dbReference type="OrthoDB" id="163436at2"/>
<dbReference type="RefSeq" id="WP_089412869.1">
    <property type="nucleotide sequence ID" value="NZ_FZQA01000006.1"/>
</dbReference>
<reference evidence="7 8" key="1">
    <citation type="submission" date="2017-07" db="EMBL/GenBank/DDBJ databases">
        <authorList>
            <person name="Sun Z.S."/>
            <person name="Albrecht U."/>
            <person name="Echele G."/>
            <person name="Lee C.C."/>
        </authorList>
    </citation>
    <scope>NUCLEOTIDE SEQUENCE [LARGE SCALE GENOMIC DNA]</scope>
    <source>
        <strain evidence="7 8">CGMCC 1.12710</strain>
    </source>
</reference>
<dbReference type="CDD" id="cd18692">
    <property type="entry name" value="PIN_VapC-like"/>
    <property type="match status" value="1"/>
</dbReference>
<dbReference type="GO" id="GO:0004540">
    <property type="term" value="F:RNA nuclease activity"/>
    <property type="evidence" value="ECO:0007669"/>
    <property type="project" value="InterPro"/>
</dbReference>
<comment type="cofactor">
    <cofactor evidence="5">
        <name>Mg(2+)</name>
        <dbReference type="ChEBI" id="CHEBI:18420"/>
    </cofactor>
</comment>
<gene>
    <name evidence="5" type="primary">vapC</name>
    <name evidence="7" type="ORF">SAMN06297382_2429</name>
</gene>
<dbReference type="AlphaFoldDB" id="A0A239PWZ2"/>
<evidence type="ECO:0000259" key="6">
    <source>
        <dbReference type="Pfam" id="PF01850"/>
    </source>
</evidence>
<dbReference type="InterPro" id="IPR022907">
    <property type="entry name" value="VapC_family"/>
</dbReference>
<name>A0A239PWZ2_9PROT</name>
<dbReference type="SUPFAM" id="SSF88723">
    <property type="entry name" value="PIN domain-like"/>
    <property type="match status" value="1"/>
</dbReference>
<proteinExistence type="inferred from homology"/>
<evidence type="ECO:0000256" key="1">
    <source>
        <dbReference type="ARBA" id="ARBA00022649"/>
    </source>
</evidence>
<evidence type="ECO:0000313" key="7">
    <source>
        <dbReference type="EMBL" id="SNT74839.1"/>
    </source>
</evidence>
<feature type="domain" description="PIN" evidence="6">
    <location>
        <begin position="3"/>
        <end position="120"/>
    </location>
</feature>
<sequence>MPVFLDTNVLVYSISLTPGDRKKRARAETLLRRADCVLSVQVLQEFYVQATRATKASRLTHDEACALIAVWRRFQVVENSLALLEAALAIKSARGFSLWDCLVLAAARHAKCKTLYTEDLSHGQVVDGVEIVNPFREP</sequence>
<comment type="function">
    <text evidence="5">Toxic component of a toxin-antitoxin (TA) system. An RNase.</text>
</comment>
<feature type="binding site" evidence="5">
    <location>
        <position position="6"/>
    </location>
    <ligand>
        <name>Mg(2+)</name>
        <dbReference type="ChEBI" id="CHEBI:18420"/>
    </ligand>
</feature>
<dbReference type="InterPro" id="IPR002716">
    <property type="entry name" value="PIN_dom"/>
</dbReference>
<keyword evidence="4 5" id="KW-0378">Hydrolase</keyword>
<dbReference type="Gene3D" id="3.40.50.1010">
    <property type="entry name" value="5'-nuclease"/>
    <property type="match status" value="1"/>
</dbReference>
<dbReference type="GO" id="GO:0090729">
    <property type="term" value="F:toxin activity"/>
    <property type="evidence" value="ECO:0007669"/>
    <property type="project" value="UniProtKB-KW"/>
</dbReference>
<evidence type="ECO:0000256" key="3">
    <source>
        <dbReference type="ARBA" id="ARBA00022723"/>
    </source>
</evidence>
<comment type="similarity">
    <text evidence="5">Belongs to the PINc/VapC protein family.</text>
</comment>
<feature type="binding site" evidence="5">
    <location>
        <position position="100"/>
    </location>
    <ligand>
        <name>Mg(2+)</name>
        <dbReference type="ChEBI" id="CHEBI:18420"/>
    </ligand>
</feature>
<dbReference type="Proteomes" id="UP000198346">
    <property type="component" value="Unassembled WGS sequence"/>
</dbReference>
<keyword evidence="5" id="KW-0800">Toxin</keyword>
<dbReference type="EC" id="3.1.-.-" evidence="5"/>
<keyword evidence="1 5" id="KW-1277">Toxin-antitoxin system</keyword>
<evidence type="ECO:0000313" key="8">
    <source>
        <dbReference type="Proteomes" id="UP000198346"/>
    </source>
</evidence>
<protein>
    <recommendedName>
        <fullName evidence="5">Ribonuclease VapC</fullName>
        <shortName evidence="5">RNase VapC</shortName>
        <ecNumber evidence="5">3.1.-.-</ecNumber>
    </recommendedName>
    <alternativeName>
        <fullName evidence="5">Toxin VapC</fullName>
    </alternativeName>
</protein>
<dbReference type="EMBL" id="FZQA01000006">
    <property type="protein sequence ID" value="SNT74839.1"/>
    <property type="molecule type" value="Genomic_DNA"/>
</dbReference>
<keyword evidence="2 5" id="KW-0540">Nuclease</keyword>
<dbReference type="GO" id="GO:0000287">
    <property type="term" value="F:magnesium ion binding"/>
    <property type="evidence" value="ECO:0007669"/>
    <property type="project" value="UniProtKB-UniRule"/>
</dbReference>
<dbReference type="GO" id="GO:0016787">
    <property type="term" value="F:hydrolase activity"/>
    <property type="evidence" value="ECO:0007669"/>
    <property type="project" value="UniProtKB-KW"/>
</dbReference>
<evidence type="ECO:0000256" key="5">
    <source>
        <dbReference type="HAMAP-Rule" id="MF_00265"/>
    </source>
</evidence>
<keyword evidence="8" id="KW-1185">Reference proteome</keyword>
<keyword evidence="3 5" id="KW-0479">Metal-binding</keyword>
<accession>A0A239PWZ2</accession>
<evidence type="ECO:0000256" key="2">
    <source>
        <dbReference type="ARBA" id="ARBA00022722"/>
    </source>
</evidence>
<dbReference type="HAMAP" id="MF_00265">
    <property type="entry name" value="VapC_Nob1"/>
    <property type="match status" value="1"/>
</dbReference>
<dbReference type="InterPro" id="IPR029060">
    <property type="entry name" value="PIN-like_dom_sf"/>
</dbReference>
<keyword evidence="5" id="KW-0460">Magnesium</keyword>
<evidence type="ECO:0000256" key="4">
    <source>
        <dbReference type="ARBA" id="ARBA00022801"/>
    </source>
</evidence>
<organism evidence="7 8">
    <name type="scientific">Amphiplicatus metriothermophilus</name>
    <dbReference type="NCBI Taxonomy" id="1519374"/>
    <lineage>
        <taxon>Bacteria</taxon>
        <taxon>Pseudomonadati</taxon>
        <taxon>Pseudomonadota</taxon>
        <taxon>Alphaproteobacteria</taxon>
        <taxon>Parvularculales</taxon>
        <taxon>Parvularculaceae</taxon>
        <taxon>Amphiplicatus</taxon>
    </lineage>
</organism>